<dbReference type="CDD" id="cd13127">
    <property type="entry name" value="MATE_tuaB_like"/>
    <property type="match status" value="1"/>
</dbReference>
<dbReference type="EMBL" id="LDJX01000010">
    <property type="protein sequence ID" value="KPM30354.1"/>
    <property type="molecule type" value="Genomic_DNA"/>
</dbReference>
<feature type="transmembrane region" description="Helical" evidence="7">
    <location>
        <begin position="51"/>
        <end position="70"/>
    </location>
</feature>
<evidence type="ECO:0000256" key="1">
    <source>
        <dbReference type="ARBA" id="ARBA00004651"/>
    </source>
</evidence>
<feature type="transmembrane region" description="Helical" evidence="7">
    <location>
        <begin position="328"/>
        <end position="354"/>
    </location>
</feature>
<comment type="subcellular location">
    <subcellularLocation>
        <location evidence="1">Cell membrane</location>
        <topology evidence="1">Multi-pass membrane protein</topology>
    </subcellularLocation>
</comment>
<evidence type="ECO:0000256" key="4">
    <source>
        <dbReference type="ARBA" id="ARBA00022692"/>
    </source>
</evidence>
<feature type="transmembrane region" description="Helical" evidence="7">
    <location>
        <begin position="155"/>
        <end position="172"/>
    </location>
</feature>
<comment type="caution">
    <text evidence="8">The sequence shown here is derived from an EMBL/GenBank/DDBJ whole genome shotgun (WGS) entry which is preliminary data.</text>
</comment>
<evidence type="ECO:0000313" key="8">
    <source>
        <dbReference type="EMBL" id="KPM30354.1"/>
    </source>
</evidence>
<dbReference type="AlphaFoldDB" id="A0A0P7A1S0"/>
<proteinExistence type="inferred from homology"/>
<accession>A0A0P7A1S0</accession>
<dbReference type="Pfam" id="PF13440">
    <property type="entry name" value="Polysacc_synt_3"/>
    <property type="match status" value="1"/>
</dbReference>
<protein>
    <submittedName>
        <fullName evidence="8">Polysaccharide biosynthesis protein</fullName>
    </submittedName>
</protein>
<dbReference type="InterPro" id="IPR050833">
    <property type="entry name" value="Poly_Biosynth_Transport"/>
</dbReference>
<dbReference type="Proteomes" id="UP000050280">
    <property type="component" value="Unassembled WGS sequence"/>
</dbReference>
<comment type="similarity">
    <text evidence="2">Belongs to the polysaccharide synthase family.</text>
</comment>
<feature type="transmembrane region" description="Helical" evidence="7">
    <location>
        <begin position="222"/>
        <end position="241"/>
    </location>
</feature>
<keyword evidence="6 7" id="KW-0472">Membrane</keyword>
<dbReference type="RefSeq" id="WP_054560471.1">
    <property type="nucleotide sequence ID" value="NZ_LDJX01000010.1"/>
</dbReference>
<evidence type="ECO:0000313" key="9">
    <source>
        <dbReference type="Proteomes" id="UP000050280"/>
    </source>
</evidence>
<feature type="transmembrane region" description="Helical" evidence="7">
    <location>
        <begin position="178"/>
        <end position="201"/>
    </location>
</feature>
<dbReference type="PANTHER" id="PTHR30250">
    <property type="entry name" value="PST FAMILY PREDICTED COLANIC ACID TRANSPORTER"/>
    <property type="match status" value="1"/>
</dbReference>
<feature type="transmembrane region" description="Helical" evidence="7">
    <location>
        <begin position="300"/>
        <end position="322"/>
    </location>
</feature>
<evidence type="ECO:0000256" key="7">
    <source>
        <dbReference type="SAM" id="Phobius"/>
    </source>
</evidence>
<evidence type="ECO:0000256" key="3">
    <source>
        <dbReference type="ARBA" id="ARBA00022475"/>
    </source>
</evidence>
<keyword evidence="9" id="KW-1185">Reference proteome</keyword>
<evidence type="ECO:0000256" key="6">
    <source>
        <dbReference type="ARBA" id="ARBA00023136"/>
    </source>
</evidence>
<dbReference type="GO" id="GO:0005886">
    <property type="term" value="C:plasma membrane"/>
    <property type="evidence" value="ECO:0007669"/>
    <property type="project" value="UniProtKB-SubCell"/>
</dbReference>
<evidence type="ECO:0000256" key="2">
    <source>
        <dbReference type="ARBA" id="ARBA00007430"/>
    </source>
</evidence>
<feature type="transmembrane region" description="Helical" evidence="7">
    <location>
        <begin position="121"/>
        <end position="143"/>
    </location>
</feature>
<sequence length="487" mass="53791">MLEPSTNKVTFGKTVLSGFIWSGIERLSVQLVAFVLGIILARLLTPNEYGTIGLLIVFISFSQIFIDSGFSKALIQKQNPTALDISSVFVFNLLISSVCYLVLFFTAPLVADFYNIPNLTLLFRVLAVSLFFYALMAIPQTLFSLQMDFKTIAKLNILATALSGILAIYLAYQNYGEWALVWQTLCKTGLLAILFLIASNWTPQLKFSKQAFKSLFGFGSRLLVSSLLGSLVSNLAAVFIGKVINPAALGIYTRGTQFADMAYGTINTVYDSVLLPSLAKYKENLTFLVTQTSKIIKASSVLVFPFFCALAVGAKPLILILLTEKWAAAAPIMSIICVSRSITIMSGISINLLYTVGRSDLVLKQQYGKLAIRLILLVTALPFGIFYIAIADLVATIIHFFINTHYPGKIMKYGAFKQLKDMRATLVLTIATSLLVYLLMLFTNNSFLKLLILGISFPVFMISASYFLKLEGFTFIIANAKSFYEKK</sequence>
<evidence type="ECO:0000256" key="5">
    <source>
        <dbReference type="ARBA" id="ARBA00022989"/>
    </source>
</evidence>
<keyword evidence="5 7" id="KW-1133">Transmembrane helix</keyword>
<dbReference type="PANTHER" id="PTHR30250:SF10">
    <property type="entry name" value="LIPOPOLYSACCHARIDE BIOSYNTHESIS PROTEIN WZXC"/>
    <property type="match status" value="1"/>
</dbReference>
<dbReference type="OrthoDB" id="9770347at2"/>
<name>A0A0P7A1S0_9FLAO</name>
<feature type="transmembrane region" description="Helical" evidence="7">
    <location>
        <begin position="27"/>
        <end position="45"/>
    </location>
</feature>
<dbReference type="STRING" id="1300341.I595_3515"/>
<organism evidence="8 9">
    <name type="scientific">Croceitalea dokdonensis DOKDO 023</name>
    <dbReference type="NCBI Taxonomy" id="1300341"/>
    <lineage>
        <taxon>Bacteria</taxon>
        <taxon>Pseudomonadati</taxon>
        <taxon>Bacteroidota</taxon>
        <taxon>Flavobacteriia</taxon>
        <taxon>Flavobacteriales</taxon>
        <taxon>Flavobacteriaceae</taxon>
        <taxon>Croceitalea</taxon>
    </lineage>
</organism>
<feature type="transmembrane region" description="Helical" evidence="7">
    <location>
        <begin position="422"/>
        <end position="443"/>
    </location>
</feature>
<feature type="transmembrane region" description="Helical" evidence="7">
    <location>
        <begin position="374"/>
        <end position="402"/>
    </location>
</feature>
<keyword evidence="4 7" id="KW-0812">Transmembrane</keyword>
<feature type="transmembrane region" description="Helical" evidence="7">
    <location>
        <begin position="82"/>
        <end position="109"/>
    </location>
</feature>
<reference evidence="8 9" key="1">
    <citation type="submission" date="2015-09" db="EMBL/GenBank/DDBJ databases">
        <title>Genome sequence of the marine flavobacterium Croceitalea dokdonensis DOKDO 023 that contains proton- and sodium-pumping rhodopsins.</title>
        <authorList>
            <person name="Kwon S.-K."/>
            <person name="Lee H.K."/>
            <person name="Kwak M.-J."/>
            <person name="Kim J.F."/>
        </authorList>
    </citation>
    <scope>NUCLEOTIDE SEQUENCE [LARGE SCALE GENOMIC DNA]</scope>
    <source>
        <strain evidence="8 9">DOKDO 023</strain>
    </source>
</reference>
<gene>
    <name evidence="8" type="ORF">I595_3515</name>
</gene>
<feature type="transmembrane region" description="Helical" evidence="7">
    <location>
        <begin position="450"/>
        <end position="468"/>
    </location>
</feature>
<keyword evidence="3" id="KW-1003">Cell membrane</keyword>